<feature type="compositionally biased region" description="Low complexity" evidence="3">
    <location>
        <begin position="829"/>
        <end position="840"/>
    </location>
</feature>
<feature type="compositionally biased region" description="Polar residues" evidence="3">
    <location>
        <begin position="528"/>
        <end position="538"/>
    </location>
</feature>
<feature type="compositionally biased region" description="Basic and acidic residues" evidence="3">
    <location>
        <begin position="515"/>
        <end position="527"/>
    </location>
</feature>
<feature type="compositionally biased region" description="Polar residues" evidence="3">
    <location>
        <begin position="129"/>
        <end position="143"/>
    </location>
</feature>
<keyword evidence="1" id="KW-0677">Repeat</keyword>
<dbReference type="PANTHER" id="PTHR46430">
    <property type="entry name" value="PROTEIN SKT5-RELATED"/>
    <property type="match status" value="1"/>
</dbReference>
<comment type="caution">
    <text evidence="4">The sequence shown here is derived from an EMBL/GenBank/DDBJ whole genome shotgun (WGS) entry which is preliminary data.</text>
</comment>
<feature type="compositionally biased region" description="Pro residues" evidence="3">
    <location>
        <begin position="18"/>
        <end position="30"/>
    </location>
</feature>
<evidence type="ECO:0000313" key="4">
    <source>
        <dbReference type="EMBL" id="SPO05095.1"/>
    </source>
</evidence>
<reference evidence="4" key="1">
    <citation type="submission" date="2018-03" db="EMBL/GenBank/DDBJ databases">
        <authorList>
            <person name="Guldener U."/>
        </authorList>
    </citation>
    <scope>NUCLEOTIDE SEQUENCE</scope>
</reference>
<dbReference type="Gene3D" id="1.25.40.10">
    <property type="entry name" value="Tetratricopeptide repeat domain"/>
    <property type="match status" value="2"/>
</dbReference>
<dbReference type="PROSITE" id="PS50005">
    <property type="entry name" value="TPR"/>
    <property type="match status" value="1"/>
</dbReference>
<gene>
    <name evidence="4" type="ORF">DNG_07780</name>
</gene>
<dbReference type="InterPro" id="IPR011990">
    <property type="entry name" value="TPR-like_helical_dom_sf"/>
</dbReference>
<dbReference type="EMBL" id="ONZQ02000012">
    <property type="protein sequence ID" value="SPO05095.1"/>
    <property type="molecule type" value="Genomic_DNA"/>
</dbReference>
<dbReference type="PANTHER" id="PTHR46430:SF2">
    <property type="entry name" value="CHITIN SYNTHASE REGULATORY FACTOR 4"/>
    <property type="match status" value="1"/>
</dbReference>
<sequence length="869" mass="93930">MSNYYDSYGRQPQGGAAQPPPPPHNAPPPRGDSLGAGSAQFTATFVPGGFDDYYMPEVLAPAPQRVMPEVPQNMQEDLQRMESGAGAADFPGNTTYNAPPPAATSPAAGTHAAQPAWTAPAASHPAAYSNESSASQPPRSNPAQDAPTFSHFPKVKGENIPRSFEETEDALWKSREHTLHSNDVPLQVEWAKQVLNWVEIAMDEQARELDGKPRPPTPKVEHQLRVDALTIINHLADQEHPDALFMRSKWLEFGKFDHRQDKREAYNGYRRASELGMGRAEYRMGMLFEASNDMRNAIQHYQRGLDVGDSAASYRLGMMSLMGQHGQAKDYHYGLRLIEAAADTADVDAPQGAYVYGLLIARELPDINIPEGLLPFQLPVAKRYIEKAALLGFAKAQLKLGQAYELCQLGCDFNPSFSLHYYSLAAKQGQPEASLGISRWFLFGYEGFFNKNEQLAFKYGKQAADAKLATGEFAMGYYHEIGIHVPKDIREAKRWYEMAADHGNKDAAERLESLNEQKTLTKEDHETTTLTRIKSQHGSMRGKRPDRFTKQASTMPAVSESEAEQPRPRSGNGQGGAAMPDMSRLNVNDNRPPAFGLNVPQAQGNAPYPDDGYPPQPPSNRSQSAAPYPVDDVARPGPHYDHNARLTTQGPRADRPGSAFGIRPLSSGNGGGRMPPPANNLGPGPNDYRRDPYKQDVPRPATAQPYDGRPGGGLPANPAQGRLQKPNPHAQRPVSAMPGGQYPGPQGPRDPAQGAPNYGPRTSSRPGFPPGPGQGPRPVSEIQGRAPSGGVRPDRVESLAANSYPAPAHGGPGRVGTAPPGPQRPNKQPASPAPSAASAPARPPPTQGPATFEEMGIPQGKADGDCVVM</sequence>
<evidence type="ECO:0000313" key="5">
    <source>
        <dbReference type="Proteomes" id="UP001187682"/>
    </source>
</evidence>
<dbReference type="SMART" id="SM00671">
    <property type="entry name" value="SEL1"/>
    <property type="match status" value="6"/>
</dbReference>
<protein>
    <submittedName>
        <fullName evidence="4">Related to SKT5 protein</fullName>
    </submittedName>
</protein>
<accession>A0AAE8N5B7</accession>
<dbReference type="InterPro" id="IPR006597">
    <property type="entry name" value="Sel1-like"/>
</dbReference>
<dbReference type="Proteomes" id="UP001187682">
    <property type="component" value="Unassembled WGS sequence"/>
</dbReference>
<dbReference type="InterPro" id="IPR051726">
    <property type="entry name" value="Chitin_Synth_Reg"/>
</dbReference>
<name>A0AAE8N5B7_9PEZI</name>
<feature type="compositionally biased region" description="Basic and acidic residues" evidence="3">
    <location>
        <begin position="687"/>
        <end position="697"/>
    </location>
</feature>
<feature type="region of interest" description="Disordered" evidence="3">
    <location>
        <begin position="515"/>
        <end position="869"/>
    </location>
</feature>
<proteinExistence type="predicted"/>
<evidence type="ECO:0000256" key="1">
    <source>
        <dbReference type="ARBA" id="ARBA00022737"/>
    </source>
</evidence>
<feature type="region of interest" description="Disordered" evidence="3">
    <location>
        <begin position="82"/>
        <end position="161"/>
    </location>
</feature>
<dbReference type="Pfam" id="PF08238">
    <property type="entry name" value="Sel1"/>
    <property type="match status" value="6"/>
</dbReference>
<keyword evidence="2" id="KW-0802">TPR repeat</keyword>
<dbReference type="InterPro" id="IPR019734">
    <property type="entry name" value="TPR_rpt"/>
</dbReference>
<evidence type="ECO:0000256" key="3">
    <source>
        <dbReference type="SAM" id="MobiDB-lite"/>
    </source>
</evidence>
<organism evidence="4 5">
    <name type="scientific">Cephalotrichum gorgonifer</name>
    <dbReference type="NCBI Taxonomy" id="2041049"/>
    <lineage>
        <taxon>Eukaryota</taxon>
        <taxon>Fungi</taxon>
        <taxon>Dikarya</taxon>
        <taxon>Ascomycota</taxon>
        <taxon>Pezizomycotina</taxon>
        <taxon>Sordariomycetes</taxon>
        <taxon>Hypocreomycetidae</taxon>
        <taxon>Microascales</taxon>
        <taxon>Microascaceae</taxon>
        <taxon>Cephalotrichum</taxon>
    </lineage>
</organism>
<evidence type="ECO:0000256" key="2">
    <source>
        <dbReference type="PROSITE-ProRule" id="PRU00339"/>
    </source>
</evidence>
<feature type="region of interest" description="Disordered" evidence="3">
    <location>
        <begin position="1"/>
        <end position="43"/>
    </location>
</feature>
<feature type="repeat" description="TPR" evidence="2">
    <location>
        <begin position="278"/>
        <end position="311"/>
    </location>
</feature>
<dbReference type="SUPFAM" id="SSF81901">
    <property type="entry name" value="HCP-like"/>
    <property type="match status" value="1"/>
</dbReference>
<dbReference type="AlphaFoldDB" id="A0AAE8N5B7"/>
<keyword evidence="5" id="KW-1185">Reference proteome</keyword>
<feature type="compositionally biased region" description="Basic and acidic residues" evidence="3">
    <location>
        <begin position="632"/>
        <end position="644"/>
    </location>
</feature>
<feature type="compositionally biased region" description="Low complexity" evidence="3">
    <location>
        <begin position="104"/>
        <end position="127"/>
    </location>
</feature>